<feature type="domain" description="DXP reductoisomerase C-terminal" evidence="12">
    <location>
        <begin position="275"/>
        <end position="391"/>
    </location>
</feature>
<reference evidence="13 14" key="1">
    <citation type="journal article" date="2013" name="Biodegradation">
        <title>Quantitative proteomic analysis of ibuprofen-degrading Patulibacter sp. strain I11.</title>
        <authorList>
            <person name="Almeida B."/>
            <person name="Kjeldal H."/>
            <person name="Lolas I."/>
            <person name="Knudsen A.D."/>
            <person name="Carvalho G."/>
            <person name="Nielsen K.L."/>
            <person name="Barreto Crespo M.T."/>
            <person name="Stensballe A."/>
            <person name="Nielsen J.L."/>
        </authorList>
    </citation>
    <scope>NUCLEOTIDE SEQUENCE [LARGE SCALE GENOMIC DNA]</scope>
    <source>
        <strain evidence="13 14">I11</strain>
    </source>
</reference>
<dbReference type="Pfam" id="PF02670">
    <property type="entry name" value="DXP_reductoisom"/>
    <property type="match status" value="1"/>
</dbReference>
<dbReference type="InterPro" id="IPR036291">
    <property type="entry name" value="NAD(P)-bd_dom_sf"/>
</dbReference>
<feature type="binding site" evidence="9">
    <location>
        <position position="11"/>
    </location>
    <ligand>
        <name>NADPH</name>
        <dbReference type="ChEBI" id="CHEBI:57783"/>
    </ligand>
</feature>
<dbReference type="SUPFAM" id="SSF55347">
    <property type="entry name" value="Glyceraldehyde-3-phosphate dehydrogenase-like, C-terminal domain"/>
    <property type="match status" value="1"/>
</dbReference>
<feature type="binding site" evidence="9">
    <location>
        <position position="226"/>
    </location>
    <ligand>
        <name>1-deoxy-D-xylulose 5-phosphate</name>
        <dbReference type="ChEBI" id="CHEBI:57792"/>
    </ligand>
</feature>
<keyword evidence="7 9" id="KW-0414">Isoprene biosynthesis</keyword>
<dbReference type="PANTHER" id="PTHR30525:SF0">
    <property type="entry name" value="1-DEOXY-D-XYLULOSE 5-PHOSPHATE REDUCTOISOMERASE, CHLOROPLASTIC"/>
    <property type="match status" value="1"/>
</dbReference>
<feature type="binding site" evidence="9">
    <location>
        <position position="38"/>
    </location>
    <ligand>
        <name>NADPH</name>
        <dbReference type="ChEBI" id="CHEBI:57783"/>
    </ligand>
</feature>
<keyword evidence="4 9" id="KW-0521">NADP</keyword>
<feature type="binding site" evidence="9">
    <location>
        <position position="122"/>
    </location>
    <ligand>
        <name>NADPH</name>
        <dbReference type="ChEBI" id="CHEBI:57783"/>
    </ligand>
</feature>
<dbReference type="PANTHER" id="PTHR30525">
    <property type="entry name" value="1-DEOXY-D-XYLULOSE 5-PHOSPHATE REDUCTOISOMERASE"/>
    <property type="match status" value="1"/>
</dbReference>
<dbReference type="InterPro" id="IPR013512">
    <property type="entry name" value="DXP_reductoisomerase_N"/>
</dbReference>
<feature type="binding site" evidence="9">
    <location>
        <position position="219"/>
    </location>
    <ligand>
        <name>NADPH</name>
        <dbReference type="ChEBI" id="CHEBI:57783"/>
    </ligand>
</feature>
<dbReference type="RefSeq" id="WP_007576013.1">
    <property type="nucleotide sequence ID" value="NZ_AGUD01000220.1"/>
</dbReference>
<dbReference type="GO" id="GO:0051484">
    <property type="term" value="P:isopentenyl diphosphate biosynthetic process, methylerythritol 4-phosphate pathway involved in terpenoid biosynthetic process"/>
    <property type="evidence" value="ECO:0007669"/>
    <property type="project" value="UniProtKB-ARBA"/>
</dbReference>
<dbReference type="HAMAP" id="MF_00183">
    <property type="entry name" value="DXP_reductoisom"/>
    <property type="match status" value="1"/>
</dbReference>
<feature type="binding site" evidence="9">
    <location>
        <position position="150"/>
    </location>
    <ligand>
        <name>1-deoxy-D-xylulose 5-phosphate</name>
        <dbReference type="ChEBI" id="CHEBI:57792"/>
    </ligand>
</feature>
<feature type="binding site" evidence="9">
    <location>
        <position position="231"/>
    </location>
    <ligand>
        <name>1-deoxy-D-xylulose 5-phosphate</name>
        <dbReference type="ChEBI" id="CHEBI:57792"/>
    </ligand>
</feature>
<feature type="binding site" evidence="9">
    <location>
        <position position="190"/>
    </location>
    <ligand>
        <name>1-deoxy-D-xylulose 5-phosphate</name>
        <dbReference type="ChEBI" id="CHEBI:57792"/>
    </ligand>
</feature>
<feature type="binding site" evidence="9">
    <location>
        <position position="14"/>
    </location>
    <ligand>
        <name>NADPH</name>
        <dbReference type="ChEBI" id="CHEBI:57783"/>
    </ligand>
</feature>
<dbReference type="NCBIfam" id="TIGR00243">
    <property type="entry name" value="Dxr"/>
    <property type="match status" value="1"/>
</dbReference>
<comment type="caution">
    <text evidence="13">The sequence shown here is derived from an EMBL/GenBank/DDBJ whole genome shotgun (WGS) entry which is preliminary data.</text>
</comment>
<feature type="binding site" evidence="9">
    <location>
        <position position="213"/>
    </location>
    <ligand>
        <name>1-deoxy-D-xylulose 5-phosphate</name>
        <dbReference type="ChEBI" id="CHEBI:57792"/>
    </ligand>
</feature>
<evidence type="ECO:0000256" key="5">
    <source>
        <dbReference type="ARBA" id="ARBA00023002"/>
    </source>
</evidence>
<evidence type="ECO:0000259" key="12">
    <source>
        <dbReference type="Pfam" id="PF13288"/>
    </source>
</evidence>
<feature type="domain" description="1-deoxy-D-xylulose 5-phosphate reductoisomerase N-terminal" evidence="10">
    <location>
        <begin position="5"/>
        <end position="130"/>
    </location>
</feature>
<evidence type="ECO:0000259" key="11">
    <source>
        <dbReference type="Pfam" id="PF08436"/>
    </source>
</evidence>
<evidence type="ECO:0000256" key="2">
    <source>
        <dbReference type="ARBA" id="ARBA00006825"/>
    </source>
</evidence>
<comment type="similarity">
    <text evidence="2 9">Belongs to the DXR family.</text>
</comment>
<dbReference type="PIRSF" id="PIRSF006205">
    <property type="entry name" value="Dxp_reductismrs"/>
    <property type="match status" value="1"/>
</dbReference>
<dbReference type="FunFam" id="3.40.50.720:FF:000045">
    <property type="entry name" value="1-deoxy-D-xylulose 5-phosphate reductoisomerase"/>
    <property type="match status" value="1"/>
</dbReference>
<keyword evidence="14" id="KW-1185">Reference proteome</keyword>
<dbReference type="InterPro" id="IPR026877">
    <property type="entry name" value="DXPR_C"/>
</dbReference>
<keyword evidence="5 9" id="KW-0560">Oxidoreductase</keyword>
<evidence type="ECO:0000259" key="10">
    <source>
        <dbReference type="Pfam" id="PF02670"/>
    </source>
</evidence>
<feature type="binding site" evidence="9">
    <location>
        <position position="148"/>
    </location>
    <ligand>
        <name>Mn(2+)</name>
        <dbReference type="ChEBI" id="CHEBI:29035"/>
    </ligand>
</feature>
<evidence type="ECO:0000256" key="6">
    <source>
        <dbReference type="ARBA" id="ARBA00023211"/>
    </source>
</evidence>
<dbReference type="SUPFAM" id="SSF51735">
    <property type="entry name" value="NAD(P)-binding Rossmann-fold domains"/>
    <property type="match status" value="1"/>
</dbReference>
<name>H0E777_9ACTN</name>
<dbReference type="AlphaFoldDB" id="H0E777"/>
<dbReference type="GO" id="GO:0030145">
    <property type="term" value="F:manganese ion binding"/>
    <property type="evidence" value="ECO:0007669"/>
    <property type="project" value="TreeGrafter"/>
</dbReference>
<dbReference type="GO" id="GO:0016853">
    <property type="term" value="F:isomerase activity"/>
    <property type="evidence" value="ECO:0007669"/>
    <property type="project" value="UniProtKB-KW"/>
</dbReference>
<evidence type="ECO:0000313" key="14">
    <source>
        <dbReference type="Proteomes" id="UP000005143"/>
    </source>
</evidence>
<dbReference type="EMBL" id="AGUD01000220">
    <property type="protein sequence ID" value="EHN10452.1"/>
    <property type="molecule type" value="Genomic_DNA"/>
</dbReference>
<feature type="binding site" evidence="9">
    <location>
        <position position="12"/>
    </location>
    <ligand>
        <name>NADPH</name>
        <dbReference type="ChEBI" id="CHEBI:57783"/>
    </ligand>
</feature>
<keyword evidence="13" id="KW-0413">Isomerase</keyword>
<dbReference type="GO" id="GO:0030604">
    <property type="term" value="F:1-deoxy-D-xylulose-5-phosphate reductoisomerase activity"/>
    <property type="evidence" value="ECO:0007669"/>
    <property type="project" value="UniProtKB-UniRule"/>
</dbReference>
<evidence type="ECO:0000256" key="8">
    <source>
        <dbReference type="ARBA" id="ARBA00048543"/>
    </source>
</evidence>
<dbReference type="InterPro" id="IPR003821">
    <property type="entry name" value="DXP_reductoisomerase"/>
</dbReference>
<dbReference type="EC" id="1.1.1.267" evidence="9"/>
<protein>
    <recommendedName>
        <fullName evidence="9">1-deoxy-D-xylulose 5-phosphate reductoisomerase</fullName>
        <shortName evidence="9">DXP reductoisomerase</shortName>
        <ecNumber evidence="9">1.1.1.267</ecNumber>
    </recommendedName>
    <alternativeName>
        <fullName evidence="9">1-deoxyxylulose-5-phosphate reductoisomerase</fullName>
    </alternativeName>
    <alternativeName>
        <fullName evidence="9">2-C-methyl-D-erythritol 4-phosphate synthase</fullName>
    </alternativeName>
</protein>
<comment type="cofactor">
    <cofactor evidence="9">
        <name>Mg(2+)</name>
        <dbReference type="ChEBI" id="CHEBI:18420"/>
    </cofactor>
    <cofactor evidence="9">
        <name>Mn(2+)</name>
        <dbReference type="ChEBI" id="CHEBI:29035"/>
    </cofactor>
</comment>
<gene>
    <name evidence="9" type="primary">dxr</name>
    <name evidence="13" type="ORF">PAI11_26790</name>
</gene>
<sequence length="401" mass="41661">MPRRLLILGSTGSIGVQALDVVAAAPPGTFEIVGLAAARQWQPLVAQAREHGVPRIALADADAAARASEAWTDGEVLHGPEGLVRLVLESGADLVLNALVGAAGLGPTVATLGEGIDLALANKESLVVGGELVMQLAEATGARVLPVDSEHSALWQLVHGETGADRAHGGPVHAGEVRVGTIDKLVLTASGGPFRGRRREDLVGVGVEQALAHPTWAMGGKITIDSATLMNKGLEVIEAHHLFGTPYEKIDVVVHPQSIVHSYVTLCDGAALAHLGHPDMRAPIAFALHHPDRVPLGLRPLDLAEVGTLTFEPPDEQAFPCLRLAREAGIAGGTAPCVLNAANEVAVHAFLDGRIGFLDIAAIVEQSLETVEVGPVRAFETLYAADRAARDAAAELVAARA</sequence>
<keyword evidence="3 9" id="KW-0479">Metal-binding</keyword>
<keyword evidence="6 9" id="KW-0464">Manganese</keyword>
<evidence type="ECO:0000256" key="3">
    <source>
        <dbReference type="ARBA" id="ARBA00022723"/>
    </source>
</evidence>
<feature type="binding site" evidence="9">
    <location>
        <position position="149"/>
    </location>
    <ligand>
        <name>1-deoxy-D-xylulose 5-phosphate</name>
        <dbReference type="ChEBI" id="CHEBI:57792"/>
    </ligand>
</feature>
<evidence type="ECO:0000256" key="9">
    <source>
        <dbReference type="HAMAP-Rule" id="MF_00183"/>
    </source>
</evidence>
<comment type="catalytic activity">
    <reaction evidence="8">
        <text>2-C-methyl-D-erythritol 4-phosphate + NADP(+) = 1-deoxy-D-xylulose 5-phosphate + NADPH + H(+)</text>
        <dbReference type="Rhea" id="RHEA:13717"/>
        <dbReference type="ChEBI" id="CHEBI:15378"/>
        <dbReference type="ChEBI" id="CHEBI:57783"/>
        <dbReference type="ChEBI" id="CHEBI:57792"/>
        <dbReference type="ChEBI" id="CHEBI:58262"/>
        <dbReference type="ChEBI" id="CHEBI:58349"/>
        <dbReference type="EC" id="1.1.1.267"/>
    </reaction>
    <physiologicalReaction direction="right-to-left" evidence="8">
        <dbReference type="Rhea" id="RHEA:13719"/>
    </physiologicalReaction>
</comment>
<dbReference type="Gene3D" id="1.10.1740.10">
    <property type="match status" value="1"/>
</dbReference>
<feature type="binding site" evidence="9">
    <location>
        <position position="235"/>
    </location>
    <ligand>
        <name>Mn(2+)</name>
        <dbReference type="ChEBI" id="CHEBI:29035"/>
    </ligand>
</feature>
<feature type="binding site" evidence="9">
    <location>
        <position position="13"/>
    </location>
    <ligand>
        <name>NADPH</name>
        <dbReference type="ChEBI" id="CHEBI:57783"/>
    </ligand>
</feature>
<evidence type="ECO:0000313" key="13">
    <source>
        <dbReference type="EMBL" id="EHN10452.1"/>
    </source>
</evidence>
<dbReference type="GO" id="GO:0070402">
    <property type="term" value="F:NADPH binding"/>
    <property type="evidence" value="ECO:0007669"/>
    <property type="project" value="InterPro"/>
</dbReference>
<dbReference type="Proteomes" id="UP000005143">
    <property type="component" value="Unassembled WGS sequence"/>
</dbReference>
<comment type="function">
    <text evidence="9">Catalyzes the NADPH-dependent rearrangement and reduction of 1-deoxy-D-xylulose-5-phosphate (DXP) to 2-C-methyl-D-erythritol 4-phosphate (MEP).</text>
</comment>
<dbReference type="Pfam" id="PF13288">
    <property type="entry name" value="DXPR_C"/>
    <property type="match status" value="1"/>
</dbReference>
<dbReference type="InterPro" id="IPR013644">
    <property type="entry name" value="DXP_reductoisomerase_C"/>
</dbReference>
<accession>H0E777</accession>
<keyword evidence="9" id="KW-0460">Magnesium</keyword>
<dbReference type="UniPathway" id="UPA00056">
    <property type="reaction ID" value="UER00092"/>
</dbReference>
<dbReference type="OrthoDB" id="9806546at2"/>
<feature type="binding site" evidence="9">
    <location>
        <position position="150"/>
    </location>
    <ligand>
        <name>Mn(2+)</name>
        <dbReference type="ChEBI" id="CHEBI:29035"/>
    </ligand>
</feature>
<comment type="caution">
    <text evidence="9">Lacks conserved residue(s) required for the propagation of feature annotation.</text>
</comment>
<dbReference type="InterPro" id="IPR036169">
    <property type="entry name" value="DXPR_C_sf"/>
</dbReference>
<feature type="binding site" evidence="9">
    <location>
        <position position="39"/>
    </location>
    <ligand>
        <name>NADPH</name>
        <dbReference type="ChEBI" id="CHEBI:57783"/>
    </ligand>
</feature>
<organism evidence="13 14">
    <name type="scientific">Patulibacter medicamentivorans</name>
    <dbReference type="NCBI Taxonomy" id="1097667"/>
    <lineage>
        <taxon>Bacteria</taxon>
        <taxon>Bacillati</taxon>
        <taxon>Actinomycetota</taxon>
        <taxon>Thermoleophilia</taxon>
        <taxon>Solirubrobacterales</taxon>
        <taxon>Patulibacteraceae</taxon>
        <taxon>Patulibacter</taxon>
    </lineage>
</organism>
<feature type="binding site" evidence="9">
    <location>
        <position position="123"/>
    </location>
    <ligand>
        <name>1-deoxy-D-xylulose 5-phosphate</name>
        <dbReference type="ChEBI" id="CHEBI:57792"/>
    </ligand>
</feature>
<proteinExistence type="inferred from homology"/>
<comment type="pathway">
    <text evidence="1 9">Isoprenoid biosynthesis; isopentenyl diphosphate biosynthesis via DXP pathway; isopentenyl diphosphate from 1-deoxy-D-xylulose 5-phosphate: step 1/6.</text>
</comment>
<evidence type="ECO:0000256" key="1">
    <source>
        <dbReference type="ARBA" id="ARBA00005094"/>
    </source>
</evidence>
<dbReference type="Gene3D" id="3.40.50.720">
    <property type="entry name" value="NAD(P)-binding Rossmann-like Domain"/>
    <property type="match status" value="1"/>
</dbReference>
<feature type="domain" description="1-deoxy-D-xylulose 5-phosphate reductoisomerase C-terminal" evidence="11">
    <location>
        <begin position="144"/>
        <end position="243"/>
    </location>
</feature>
<feature type="binding site" evidence="9">
    <location>
        <position position="124"/>
    </location>
    <ligand>
        <name>NADPH</name>
        <dbReference type="ChEBI" id="CHEBI:57783"/>
    </ligand>
</feature>
<feature type="binding site" evidence="9">
    <location>
        <position position="232"/>
    </location>
    <ligand>
        <name>1-deoxy-D-xylulose 5-phosphate</name>
        <dbReference type="ChEBI" id="CHEBI:57792"/>
    </ligand>
</feature>
<dbReference type="SUPFAM" id="SSF69055">
    <property type="entry name" value="1-deoxy-D-xylulose-5-phosphate reductoisomerase, C-terminal domain"/>
    <property type="match status" value="1"/>
</dbReference>
<dbReference type="Pfam" id="PF08436">
    <property type="entry name" value="DXP_redisom_C"/>
    <property type="match status" value="1"/>
</dbReference>
<evidence type="ECO:0000256" key="7">
    <source>
        <dbReference type="ARBA" id="ARBA00023229"/>
    </source>
</evidence>
<dbReference type="PATRIC" id="fig|1097667.3.peg.2659"/>
<evidence type="ECO:0000256" key="4">
    <source>
        <dbReference type="ARBA" id="ARBA00022857"/>
    </source>
</evidence>
<feature type="binding site" evidence="9">
    <location>
        <position position="235"/>
    </location>
    <ligand>
        <name>1-deoxy-D-xylulose 5-phosphate</name>
        <dbReference type="ChEBI" id="CHEBI:57792"/>
    </ligand>
</feature>